<dbReference type="Gene3D" id="2.30.38.10">
    <property type="entry name" value="Luciferase, Domain 3"/>
    <property type="match status" value="1"/>
</dbReference>
<evidence type="ECO:0000256" key="2">
    <source>
        <dbReference type="ARBA" id="ARBA00006432"/>
    </source>
</evidence>
<dbReference type="Gene3D" id="3.30.559.10">
    <property type="entry name" value="Chloramphenicol acetyltransferase-like domain"/>
    <property type="match status" value="1"/>
</dbReference>
<dbReference type="InterPro" id="IPR036736">
    <property type="entry name" value="ACP-like_sf"/>
</dbReference>
<dbReference type="SUPFAM" id="SSF47336">
    <property type="entry name" value="ACP-like"/>
    <property type="match status" value="1"/>
</dbReference>
<dbReference type="FunFam" id="3.30.300.30:FF:000010">
    <property type="entry name" value="Enterobactin synthetase component F"/>
    <property type="match status" value="1"/>
</dbReference>
<comment type="cofactor">
    <cofactor evidence="1">
        <name>pantetheine 4'-phosphate</name>
        <dbReference type="ChEBI" id="CHEBI:47942"/>
    </cofactor>
</comment>
<dbReference type="FunFam" id="3.40.50.12780:FF:000012">
    <property type="entry name" value="Non-ribosomal peptide synthetase"/>
    <property type="match status" value="1"/>
</dbReference>
<dbReference type="CDD" id="cd19531">
    <property type="entry name" value="LCL_NRPS-like"/>
    <property type="match status" value="1"/>
</dbReference>
<dbReference type="SUPFAM" id="SSF56801">
    <property type="entry name" value="Acetyl-CoA synthetase-like"/>
    <property type="match status" value="1"/>
</dbReference>
<dbReference type="GO" id="GO:0009366">
    <property type="term" value="C:enterobactin synthetase complex"/>
    <property type="evidence" value="ECO:0007669"/>
    <property type="project" value="TreeGrafter"/>
</dbReference>
<reference evidence="6 7" key="1">
    <citation type="journal article" date="2020" name="Microbiol. Resour. Announc.">
        <title>Complete genome sequence of Pseudomonas otitidis strain MrB4, isolated from Lake Biwa in Japan.</title>
        <authorList>
            <person name="Miyazaki K."/>
            <person name="Hase E."/>
            <person name="Maruya T."/>
        </authorList>
    </citation>
    <scope>NUCLEOTIDE SEQUENCE [LARGE SCALE GENOMIC DNA]</scope>
    <source>
        <strain evidence="6 7">MrB4</strain>
    </source>
</reference>
<accession>A0A679GR59</accession>
<dbReference type="InterPro" id="IPR020845">
    <property type="entry name" value="AMP-binding_CS"/>
</dbReference>
<dbReference type="Pfam" id="PF00668">
    <property type="entry name" value="Condensation"/>
    <property type="match status" value="1"/>
</dbReference>
<evidence type="ECO:0000256" key="3">
    <source>
        <dbReference type="ARBA" id="ARBA00022450"/>
    </source>
</evidence>
<dbReference type="InterPro" id="IPR010071">
    <property type="entry name" value="AA_adenyl_dom"/>
</dbReference>
<keyword evidence="3" id="KW-0596">Phosphopantetheine</keyword>
<dbReference type="InterPro" id="IPR006162">
    <property type="entry name" value="Ppantetheine_attach_site"/>
</dbReference>
<protein>
    <submittedName>
        <fullName evidence="6">Pyoverdine sidechain peptide synthetase</fullName>
    </submittedName>
</protein>
<dbReference type="FunFam" id="3.40.50.980:FF:000001">
    <property type="entry name" value="Non-ribosomal peptide synthetase"/>
    <property type="match status" value="1"/>
</dbReference>
<dbReference type="GO" id="GO:0009239">
    <property type="term" value="P:enterobactin biosynthetic process"/>
    <property type="evidence" value="ECO:0007669"/>
    <property type="project" value="TreeGrafter"/>
</dbReference>
<organism evidence="6 7">
    <name type="scientific">Metapseudomonas otitidis</name>
    <dbReference type="NCBI Taxonomy" id="319939"/>
    <lineage>
        <taxon>Bacteria</taxon>
        <taxon>Pseudomonadati</taxon>
        <taxon>Pseudomonadota</taxon>
        <taxon>Gammaproteobacteria</taxon>
        <taxon>Pseudomonadales</taxon>
        <taxon>Pseudomonadaceae</taxon>
        <taxon>Metapseudomonas</taxon>
    </lineage>
</organism>
<dbReference type="InterPro" id="IPR045851">
    <property type="entry name" value="AMP-bd_C_sf"/>
</dbReference>
<dbReference type="PROSITE" id="PS00455">
    <property type="entry name" value="AMP_BINDING"/>
    <property type="match status" value="1"/>
</dbReference>
<dbReference type="FunFam" id="3.30.559.10:FF:000012">
    <property type="entry name" value="Non-ribosomal peptide synthetase"/>
    <property type="match status" value="1"/>
</dbReference>
<dbReference type="InterPro" id="IPR001242">
    <property type="entry name" value="Condensation_dom"/>
</dbReference>
<dbReference type="Pfam" id="PF00550">
    <property type="entry name" value="PP-binding"/>
    <property type="match status" value="1"/>
</dbReference>
<dbReference type="InterPro" id="IPR009081">
    <property type="entry name" value="PP-bd_ACP"/>
</dbReference>
<dbReference type="PROSITE" id="PS00012">
    <property type="entry name" value="PHOSPHOPANTETHEINE"/>
    <property type="match status" value="1"/>
</dbReference>
<dbReference type="EMBL" id="AP022642">
    <property type="protein sequence ID" value="BCA29117.1"/>
    <property type="molecule type" value="Genomic_DNA"/>
</dbReference>
<dbReference type="GO" id="GO:0043041">
    <property type="term" value="P:amino acid activation for nonribosomal peptide biosynthetic process"/>
    <property type="evidence" value="ECO:0007669"/>
    <property type="project" value="TreeGrafter"/>
</dbReference>
<dbReference type="GO" id="GO:0031177">
    <property type="term" value="F:phosphopantetheine binding"/>
    <property type="evidence" value="ECO:0007669"/>
    <property type="project" value="InterPro"/>
</dbReference>
<dbReference type="CDD" id="cd17649">
    <property type="entry name" value="A_NRPS_PvdJ-like"/>
    <property type="match status" value="1"/>
</dbReference>
<dbReference type="Pfam" id="PF00501">
    <property type="entry name" value="AMP-binding"/>
    <property type="match status" value="1"/>
</dbReference>
<dbReference type="Gene3D" id="3.40.50.980">
    <property type="match status" value="2"/>
</dbReference>
<dbReference type="Pfam" id="PF13193">
    <property type="entry name" value="AMP-binding_C"/>
    <property type="match status" value="1"/>
</dbReference>
<dbReference type="InterPro" id="IPR020806">
    <property type="entry name" value="PKS_PP-bd"/>
</dbReference>
<dbReference type="SMART" id="SM00823">
    <property type="entry name" value="PKS_PP"/>
    <property type="match status" value="1"/>
</dbReference>
<evidence type="ECO:0000259" key="5">
    <source>
        <dbReference type="PROSITE" id="PS50075"/>
    </source>
</evidence>
<dbReference type="PANTHER" id="PTHR45527:SF1">
    <property type="entry name" value="FATTY ACID SYNTHASE"/>
    <property type="match status" value="1"/>
</dbReference>
<evidence type="ECO:0000313" key="7">
    <source>
        <dbReference type="Proteomes" id="UP000501237"/>
    </source>
</evidence>
<feature type="domain" description="Carrier" evidence="5">
    <location>
        <begin position="1074"/>
        <end position="1149"/>
    </location>
</feature>
<evidence type="ECO:0000256" key="1">
    <source>
        <dbReference type="ARBA" id="ARBA00001957"/>
    </source>
</evidence>
<dbReference type="InterPro" id="IPR000873">
    <property type="entry name" value="AMP-dep_synth/lig_dom"/>
</dbReference>
<dbReference type="SUPFAM" id="SSF52777">
    <property type="entry name" value="CoA-dependent acyltransferases"/>
    <property type="match status" value="2"/>
</dbReference>
<dbReference type="AlphaFoldDB" id="A0A679GR59"/>
<dbReference type="PROSITE" id="PS50075">
    <property type="entry name" value="CARRIER"/>
    <property type="match status" value="1"/>
</dbReference>
<dbReference type="KEGG" id="poj:PtoMrB4_30940"/>
<gene>
    <name evidence="6" type="ORF">PtoMrB4_30940</name>
</gene>
<dbReference type="Proteomes" id="UP000501237">
    <property type="component" value="Chromosome"/>
</dbReference>
<dbReference type="GO" id="GO:0047527">
    <property type="term" value="F:2,3-dihydroxybenzoate-serine ligase activity"/>
    <property type="evidence" value="ECO:0007669"/>
    <property type="project" value="TreeGrafter"/>
</dbReference>
<dbReference type="Gene3D" id="3.30.559.30">
    <property type="entry name" value="Nonribosomal peptide synthetase, condensation domain"/>
    <property type="match status" value="1"/>
</dbReference>
<dbReference type="InterPro" id="IPR025110">
    <property type="entry name" value="AMP-bd_C"/>
</dbReference>
<name>A0A679GR59_9GAMM</name>
<dbReference type="InterPro" id="IPR023213">
    <property type="entry name" value="CAT-like_dom_sf"/>
</dbReference>
<keyword evidence="4" id="KW-0597">Phosphoprotein</keyword>
<evidence type="ECO:0000256" key="4">
    <source>
        <dbReference type="ARBA" id="ARBA00022553"/>
    </source>
</evidence>
<dbReference type="GO" id="GO:0005829">
    <property type="term" value="C:cytosol"/>
    <property type="evidence" value="ECO:0007669"/>
    <property type="project" value="TreeGrafter"/>
</dbReference>
<dbReference type="Gene3D" id="3.40.50.1820">
    <property type="entry name" value="alpha/beta hydrolase"/>
    <property type="match status" value="1"/>
</dbReference>
<dbReference type="NCBIfam" id="TIGR01733">
    <property type="entry name" value="AA-adenyl-dom"/>
    <property type="match status" value="1"/>
</dbReference>
<evidence type="ECO:0000313" key="6">
    <source>
        <dbReference type="EMBL" id="BCA29117.1"/>
    </source>
</evidence>
<dbReference type="InterPro" id="IPR029058">
    <property type="entry name" value="AB_hydrolase_fold"/>
</dbReference>
<dbReference type="Gene3D" id="3.30.300.30">
    <property type="match status" value="1"/>
</dbReference>
<sequence length="1169" mass="127993">MRMHSSQASLLNAKPNRSFIWYRGAQGSLHPIGRPMTTLDQSRLLARRFIDLPPKKRHLFLEALKGEQMDFASFPIPDCSGSPSRDLLSYAQQRMWFLWQLEPASAAYNLPGAVRLLGPLERSALDRAFADLVARHECLRTTFHEADGQAFQRVGDGADAQVRHLDLSALAPDERLQCTREAVAREADQPFDLEQGPLLRVVLLRLAADEHVLLLTMHHIIADGWSMNILIEEFMRCLNARSADAEPQLPALPVQYRDYALWQRSWLEAGERERQLHYWRGQLGEEHLPLELPSDRPRPAQPSHAGARIEFALEPTLHAGLKALAQRQGVTLFVVLLAAFKTLLYRYSGQGDIRVGGLIANRNRGEVEGLIGFFVNTQVLRSQLDGRLPFVQLLQDLRLTALGAQAHQELPFDALAEALQPNRSQSQNPLFQVMYNHQPLVTDIQGMRLGCGLQLAHLDAEQSVAGARHHAAASDLMLETREEGERLLAAFTYATDLFDGTTVERMAGHWRNLLHSVVADTSRRLGELQLLAGEEARQLQAWALRGDAPQAPEPAHLRFQAQAARTPEAIALVLAGEGAGAQLTYAELERRSNRLAHRLMQLGVGPEVLVGVALERSLDMGVALLAVLKAGGAYVPLDPQAPGERIAQVFDDSGVRLLLTQAALHDTLPLGDGIHSLCLDQAGNGLEDQPEHAPNVAVAPGNLAYVIYTSGSTGRPKGVAISHGALAEFCVLAADYSRLQPGDRVLQFATCSFDGFVEQFYPPLCVGARVVLRDGRLWDSAAFQQALVAHGITLADLPAAYWHMLVQDYARGAPQAFGALRQIHVGGEAMAVDGLDLWRRAGLAGVRLLNTYGPTEATVVSSVHDCSELASADVSWRGIPIGQGLAGRRLFILDGELQPVPAGAIGELYIGGPGLARGYHGQPGLTAQRFLPDPQVPGERLYRTGDRARFNASGAIEYIGRVDHQVKVRGFRIELGEIEMRLQQCPGVREAAVLALDMAGGRQLVGYLATEPDGSGPDAQRQRIREALRATLPDYMVPAHLVLLERLPLTPSGKLDRKALPEPDPSQLQAAYRAPASELERRLAGIWMEVLQVPRVGLDDSFFDLGGHSLLAVQVIARIKSELGIALPMSSLFERPHLAALSEELEALGGTADEDWADMEAFMNSLEEV</sequence>
<comment type="similarity">
    <text evidence="2">Belongs to the ATP-dependent AMP-binding enzyme family.</text>
</comment>
<dbReference type="PANTHER" id="PTHR45527">
    <property type="entry name" value="NONRIBOSOMAL PEPTIDE SYNTHETASE"/>
    <property type="match status" value="1"/>
</dbReference>
<proteinExistence type="inferred from homology"/>
<dbReference type="FunFam" id="1.10.1200.10:FF:000005">
    <property type="entry name" value="Nonribosomal peptide synthetase 1"/>
    <property type="match status" value="1"/>
</dbReference>